<name>A0AAN6NG79_9PEZI</name>
<dbReference type="EMBL" id="MU853756">
    <property type="protein sequence ID" value="KAK3945204.1"/>
    <property type="molecule type" value="Genomic_DNA"/>
</dbReference>
<dbReference type="PANTHER" id="PTHR10039">
    <property type="entry name" value="AMELOGENIN"/>
    <property type="match status" value="1"/>
</dbReference>
<feature type="domain" description="Nephrocystin 3-like N-terminal" evidence="2">
    <location>
        <begin position="250"/>
        <end position="433"/>
    </location>
</feature>
<organism evidence="3 4">
    <name type="scientific">Diplogelasinospora grovesii</name>
    <dbReference type="NCBI Taxonomy" id="303347"/>
    <lineage>
        <taxon>Eukaryota</taxon>
        <taxon>Fungi</taxon>
        <taxon>Dikarya</taxon>
        <taxon>Ascomycota</taxon>
        <taxon>Pezizomycotina</taxon>
        <taxon>Sordariomycetes</taxon>
        <taxon>Sordariomycetidae</taxon>
        <taxon>Sordariales</taxon>
        <taxon>Diplogelasinosporaceae</taxon>
        <taxon>Diplogelasinospora</taxon>
    </lineage>
</organism>
<dbReference type="Gene3D" id="3.40.50.300">
    <property type="entry name" value="P-loop containing nucleotide triphosphate hydrolases"/>
    <property type="match status" value="1"/>
</dbReference>
<evidence type="ECO:0000313" key="4">
    <source>
        <dbReference type="Proteomes" id="UP001303473"/>
    </source>
</evidence>
<evidence type="ECO:0000256" key="1">
    <source>
        <dbReference type="ARBA" id="ARBA00022737"/>
    </source>
</evidence>
<comment type="caution">
    <text evidence="3">The sequence shown here is derived from an EMBL/GenBank/DDBJ whole genome shotgun (WGS) entry which is preliminary data.</text>
</comment>
<protein>
    <recommendedName>
        <fullName evidence="2">Nephrocystin 3-like N-terminal domain-containing protein</fullName>
    </recommendedName>
</protein>
<keyword evidence="4" id="KW-1185">Reference proteome</keyword>
<dbReference type="Pfam" id="PF24883">
    <property type="entry name" value="NPHP3_N"/>
    <property type="match status" value="1"/>
</dbReference>
<evidence type="ECO:0000259" key="2">
    <source>
        <dbReference type="Pfam" id="PF24883"/>
    </source>
</evidence>
<keyword evidence="1" id="KW-0677">Repeat</keyword>
<evidence type="ECO:0000313" key="3">
    <source>
        <dbReference type="EMBL" id="KAK3945204.1"/>
    </source>
</evidence>
<dbReference type="InterPro" id="IPR027417">
    <property type="entry name" value="P-loop_NTPase"/>
</dbReference>
<sequence>MDPVTAISLVSGILSFVGTAEKILKLSWTLYNSVEGSSEETEIRLMLADSMAIISKRITPTNQSALTEEDRALVTLAQECNKLTNDIKKELQTLKPKRRKSKAQSGLAALKTLMVDPKIKDLEKQLQYCRDQLHFHIAALSSENLKALLATFKEDGAKLTRLELSITQLRQTLQDMTTMKIDSISDQAMSQLKNLLHVGQDALNEAAQDRILRGIKAGFEDMSYRYQSVDSPFRETFEWILDLDEKSPEATKFTRWLSSGDGIFHICGKLGSGKSTLMKKLCRHERTRTELEKWTQAKGGRKLIIANFFFYALGSDPRQKSLMGLYRTLLYQILIISPGLMQNLLPDQWTSALSQPKIHSAYEILDDDIKRAYERLSKQHDGNSLGGYCFSFFIDGLDEYQATTSVDRREMVRSLTDLANSASGRFKICVSSRIENPFMDMFSKDTRLYLHELTKLDMEKYVQGNLQYVGTQEERRQLASSITKKAEGVFLWVVLVVQKIRKQSDDGARFPRLLGEIESLPTELNELFQRILVPLGTEDRRLVSHTVSLLNLLGMIPEAKKMHLWLNLSDFYFLEDYEGDPRFAQGAEFPKRGSETAKESEIRARRQLRGVFRGLVEADEANDLDFTHRSVGDFFKQEKVRIEMHDESFNNMEALSQLKLASMKQYWWDVEQQNGNKDDEGKKVEEEILNRHSILVACLVEQRRRQQLDAPPFDFLECLDTISQLSVSTTISRALTCEKTAFRINLSWKNYKGRPPYCHYEICHTSRVRHILWDSYPEDRYCGESTEKQSNTENSAVLWREIDEDVDEIEKYSRAVISPLFTELCSGRLEYPLWRTTRIHGMPLEPDKLAMLVYCAIGTGIGRLFWERESTTNADDDDDGDDNPPISIIAAGLAFLQHLFE</sequence>
<proteinExistence type="predicted"/>
<dbReference type="PANTHER" id="PTHR10039:SF5">
    <property type="entry name" value="NACHT DOMAIN-CONTAINING PROTEIN"/>
    <property type="match status" value="1"/>
</dbReference>
<dbReference type="SUPFAM" id="SSF52540">
    <property type="entry name" value="P-loop containing nucleoside triphosphate hydrolases"/>
    <property type="match status" value="1"/>
</dbReference>
<dbReference type="InterPro" id="IPR056884">
    <property type="entry name" value="NPHP3-like_N"/>
</dbReference>
<reference evidence="4" key="1">
    <citation type="journal article" date="2023" name="Mol. Phylogenet. Evol.">
        <title>Genome-scale phylogeny and comparative genomics of the fungal order Sordariales.</title>
        <authorList>
            <person name="Hensen N."/>
            <person name="Bonometti L."/>
            <person name="Westerberg I."/>
            <person name="Brannstrom I.O."/>
            <person name="Guillou S."/>
            <person name="Cros-Aarteil S."/>
            <person name="Calhoun S."/>
            <person name="Haridas S."/>
            <person name="Kuo A."/>
            <person name="Mondo S."/>
            <person name="Pangilinan J."/>
            <person name="Riley R."/>
            <person name="LaButti K."/>
            <person name="Andreopoulos B."/>
            <person name="Lipzen A."/>
            <person name="Chen C."/>
            <person name="Yan M."/>
            <person name="Daum C."/>
            <person name="Ng V."/>
            <person name="Clum A."/>
            <person name="Steindorff A."/>
            <person name="Ohm R.A."/>
            <person name="Martin F."/>
            <person name="Silar P."/>
            <person name="Natvig D.O."/>
            <person name="Lalanne C."/>
            <person name="Gautier V."/>
            <person name="Ament-Velasquez S.L."/>
            <person name="Kruys A."/>
            <person name="Hutchinson M.I."/>
            <person name="Powell A.J."/>
            <person name="Barry K."/>
            <person name="Miller A.N."/>
            <person name="Grigoriev I.V."/>
            <person name="Debuchy R."/>
            <person name="Gladieux P."/>
            <person name="Hiltunen Thoren M."/>
            <person name="Johannesson H."/>
        </authorList>
    </citation>
    <scope>NUCLEOTIDE SEQUENCE [LARGE SCALE GENOMIC DNA]</scope>
    <source>
        <strain evidence="4">CBS 340.73</strain>
    </source>
</reference>
<dbReference type="AlphaFoldDB" id="A0AAN6NG79"/>
<gene>
    <name evidence="3" type="ORF">QBC46DRAFT_337054</name>
</gene>
<accession>A0AAN6NG79</accession>
<dbReference type="Proteomes" id="UP001303473">
    <property type="component" value="Unassembled WGS sequence"/>
</dbReference>